<protein>
    <recommendedName>
        <fullName evidence="2">DUF5872 domain-containing protein</fullName>
    </recommendedName>
</protein>
<proteinExistence type="predicted"/>
<feature type="compositionally biased region" description="Basic and acidic residues" evidence="1">
    <location>
        <begin position="1"/>
        <end position="18"/>
    </location>
</feature>
<dbReference type="EMBL" id="LR743504">
    <property type="protein sequence ID" value="CAA2107629.1"/>
    <property type="molecule type" value="Genomic_DNA"/>
</dbReference>
<feature type="compositionally biased region" description="Basic and acidic residues" evidence="1">
    <location>
        <begin position="163"/>
        <end position="175"/>
    </location>
</feature>
<organism evidence="3">
    <name type="scientific">Methylobacterium bullatum</name>
    <dbReference type="NCBI Taxonomy" id="570505"/>
    <lineage>
        <taxon>Bacteria</taxon>
        <taxon>Pseudomonadati</taxon>
        <taxon>Pseudomonadota</taxon>
        <taxon>Alphaproteobacteria</taxon>
        <taxon>Hyphomicrobiales</taxon>
        <taxon>Methylobacteriaceae</taxon>
        <taxon>Methylobacterium</taxon>
    </lineage>
</organism>
<feature type="domain" description="DUF5872" evidence="2">
    <location>
        <begin position="8"/>
        <end position="108"/>
    </location>
</feature>
<accession>A0A679JJQ7</accession>
<evidence type="ECO:0000313" key="3">
    <source>
        <dbReference type="EMBL" id="CAA2107629.1"/>
    </source>
</evidence>
<evidence type="ECO:0000259" key="2">
    <source>
        <dbReference type="Pfam" id="PF19197"/>
    </source>
</evidence>
<dbReference type="AlphaFoldDB" id="A0A679JJQ7"/>
<dbReference type="Pfam" id="PF19197">
    <property type="entry name" value="DUF5872"/>
    <property type="match status" value="1"/>
</dbReference>
<gene>
    <name evidence="3" type="ORF">MBUL_04256</name>
</gene>
<name>A0A679JJQ7_9HYPH</name>
<feature type="region of interest" description="Disordered" evidence="1">
    <location>
        <begin position="1"/>
        <end position="175"/>
    </location>
</feature>
<dbReference type="InterPro" id="IPR043803">
    <property type="entry name" value="DUF5872"/>
</dbReference>
<reference evidence="3" key="1">
    <citation type="submission" date="2019-12" db="EMBL/GenBank/DDBJ databases">
        <authorList>
            <person name="Cremers G."/>
        </authorList>
    </citation>
    <scope>NUCLEOTIDE SEQUENCE</scope>
    <source>
        <strain evidence="3">Mbul1</strain>
    </source>
</reference>
<evidence type="ECO:0000256" key="1">
    <source>
        <dbReference type="SAM" id="MobiDB-lite"/>
    </source>
</evidence>
<sequence>MAASAEKTDPKLWDRIKSEVTASDKGGRPGQWSARKAQAATKAYKEAGGGYKGKKSDENSLTQWSNEEWDTKSGKPSGETGERYLPKKARSSLSKDEYDRSTRKKRADTKDGKQFSSQPKDVAEKSAAARKTGAKQGAASGGPTKAELMSKAKSANIRGRSTMSKEELEKALHAA</sequence>